<dbReference type="OrthoDB" id="5945798at2759"/>
<dbReference type="Proteomes" id="UP000515204">
    <property type="component" value="Unplaced"/>
</dbReference>
<dbReference type="KEGG" id="dqu:106751508"/>
<dbReference type="Gene3D" id="1.25.40.10">
    <property type="entry name" value="Tetratricopeptide repeat domain"/>
    <property type="match status" value="1"/>
</dbReference>
<sequence length="124" mass="14879">MPKMIRQENLLHNYFFICKCIPCQENWPMRSELKSYETLAKSTKDKKVIRNALMKYNIYVDLARKGDVMDKPYIMEDLFMMIRVMYNRVPIACKEMVDVVETLTRVYHLNGNRLILPKIQNRNI</sequence>
<keyword evidence="1" id="KW-1185">Reference proteome</keyword>
<dbReference type="InterPro" id="IPR011990">
    <property type="entry name" value="TPR-like_helical_dom_sf"/>
</dbReference>
<name>A0A6P3YDA3_DINQU</name>
<accession>A0A6P3YDA3</accession>
<proteinExistence type="predicted"/>
<reference evidence="2" key="1">
    <citation type="submission" date="2025-08" db="UniProtKB">
        <authorList>
            <consortium name="RefSeq"/>
        </authorList>
    </citation>
    <scope>IDENTIFICATION</scope>
</reference>
<protein>
    <submittedName>
        <fullName evidence="2">Uncharacterized protein LOC106751508</fullName>
    </submittedName>
</protein>
<dbReference type="AlphaFoldDB" id="A0A6P3YDA3"/>
<dbReference type="RefSeq" id="XP_014487894.1">
    <property type="nucleotide sequence ID" value="XM_014632408.1"/>
</dbReference>
<dbReference type="GeneID" id="106751508"/>
<organism evidence="1 2">
    <name type="scientific">Dinoponera quadriceps</name>
    <name type="common">South American ant</name>
    <dbReference type="NCBI Taxonomy" id="609295"/>
    <lineage>
        <taxon>Eukaryota</taxon>
        <taxon>Metazoa</taxon>
        <taxon>Ecdysozoa</taxon>
        <taxon>Arthropoda</taxon>
        <taxon>Hexapoda</taxon>
        <taxon>Insecta</taxon>
        <taxon>Pterygota</taxon>
        <taxon>Neoptera</taxon>
        <taxon>Endopterygota</taxon>
        <taxon>Hymenoptera</taxon>
        <taxon>Apocrita</taxon>
        <taxon>Aculeata</taxon>
        <taxon>Formicoidea</taxon>
        <taxon>Formicidae</taxon>
        <taxon>Ponerinae</taxon>
        <taxon>Ponerini</taxon>
        <taxon>Dinoponera</taxon>
    </lineage>
</organism>
<evidence type="ECO:0000313" key="1">
    <source>
        <dbReference type="Proteomes" id="UP000515204"/>
    </source>
</evidence>
<gene>
    <name evidence="2" type="primary">LOC106751508</name>
</gene>
<evidence type="ECO:0000313" key="2">
    <source>
        <dbReference type="RefSeq" id="XP_014487894.1"/>
    </source>
</evidence>